<dbReference type="InterPro" id="IPR004843">
    <property type="entry name" value="Calcineurin-like_PHP"/>
</dbReference>
<feature type="domain" description="Calcineurin-like phosphoesterase" evidence="2">
    <location>
        <begin position="5"/>
        <end position="245"/>
    </location>
</feature>
<evidence type="ECO:0000259" key="3">
    <source>
        <dbReference type="Pfam" id="PF24406"/>
    </source>
</evidence>
<feature type="coiled-coil region" evidence="1">
    <location>
        <begin position="792"/>
        <end position="826"/>
    </location>
</feature>
<evidence type="ECO:0000313" key="4">
    <source>
        <dbReference type="EMBL" id="SCC56267.1"/>
    </source>
</evidence>
<dbReference type="EMBL" id="FMBI01000039">
    <property type="protein sequence ID" value="SCC56267.1"/>
    <property type="molecule type" value="Genomic_DNA"/>
</dbReference>
<proteinExistence type="predicted"/>
<dbReference type="SUPFAM" id="SSF56300">
    <property type="entry name" value="Metallo-dependent phosphatases"/>
    <property type="match status" value="1"/>
</dbReference>
<evidence type="ECO:0000313" key="5">
    <source>
        <dbReference type="Proteomes" id="UP000195991"/>
    </source>
</evidence>
<dbReference type="GO" id="GO:0016787">
    <property type="term" value="F:hydrolase activity"/>
    <property type="evidence" value="ECO:0007669"/>
    <property type="project" value="InterPro"/>
</dbReference>
<dbReference type="Gene3D" id="3.40.50.300">
    <property type="entry name" value="P-loop containing nucleotide triphosphate hydrolases"/>
    <property type="match status" value="1"/>
</dbReference>
<dbReference type="RefSeq" id="WP_087985032.1">
    <property type="nucleotide sequence ID" value="NZ_FMBI01000039.1"/>
</dbReference>
<dbReference type="Pfam" id="PF00149">
    <property type="entry name" value="Metallophos"/>
    <property type="match status" value="1"/>
</dbReference>
<dbReference type="Proteomes" id="UP000195991">
    <property type="component" value="Unassembled WGS sequence"/>
</dbReference>
<accession>A0A1C4FJV1</accession>
<protein>
    <submittedName>
        <fullName evidence="4">Uncharacterized protein</fullName>
    </submittedName>
</protein>
<dbReference type="SUPFAM" id="SSF52540">
    <property type="entry name" value="P-loop containing nucleoside triphosphate hydrolases"/>
    <property type="match status" value="1"/>
</dbReference>
<dbReference type="Pfam" id="PF24406">
    <property type="entry name" value="nSTAND_NTPase4"/>
    <property type="match status" value="1"/>
</dbReference>
<evidence type="ECO:0000259" key="2">
    <source>
        <dbReference type="Pfam" id="PF00149"/>
    </source>
</evidence>
<dbReference type="InterPro" id="IPR029052">
    <property type="entry name" value="Metallo-depent_PP-like"/>
</dbReference>
<name>A0A1C4FJV1_BACTU</name>
<reference evidence="4 5" key="1">
    <citation type="submission" date="2016-08" db="EMBL/GenBank/DDBJ databases">
        <authorList>
            <person name="Seilhamer J.J."/>
        </authorList>
    </citation>
    <scope>NUCLEOTIDE SEQUENCE [LARGE SCALE GENOMIC DNA]</scope>
    <source>
        <strain evidence="4 5">IEBC_T61001</strain>
    </source>
</reference>
<organism evidence="4 5">
    <name type="scientific">Bacillus thuringiensis</name>
    <dbReference type="NCBI Taxonomy" id="1428"/>
    <lineage>
        <taxon>Bacteria</taxon>
        <taxon>Bacillati</taxon>
        <taxon>Bacillota</taxon>
        <taxon>Bacilli</taxon>
        <taxon>Bacillales</taxon>
        <taxon>Bacillaceae</taxon>
        <taxon>Bacillus</taxon>
        <taxon>Bacillus cereus group</taxon>
    </lineage>
</organism>
<dbReference type="Gene3D" id="3.60.21.10">
    <property type="match status" value="1"/>
</dbReference>
<gene>
    <name evidence="4" type="ORF">BTT61001_04400</name>
</gene>
<sequence>MSTVSVIHFTDIHLADTDNSIMDKQNALWRALKSELKSSDYIVCCISGDIAQSGKEDEYCNFAIPFFDNLQIEIKKEFNQHLEFLLIPGNHDCDFFGDSGKNATRDVLIKAINNQDSEQLSIHTIDTIRVQENFDNFKSLYHEQWENIELIHDDPLLQRAILKIGEKQIIFNLMNSSWISTLREQPGKMWFPVKQYRPIMETTLGDVNVTMIHHPDHWLDPDNRRELRNLLESSSDFILSGHEHSHTNTILTDWQNKRVQYIEGGVLQERWDPEVSHFKVLHLNLEDDTQRIKEYSWNGDLYKEIDDTDWCDLQTASMAKGKHRTTLNIVEEFNSFIYNIGLPYTHPRKNKLDLIDLFVAPDLREIILRGNSGSEVTEYVSFDQMLVELQEDEHLLIIGDKESGKTALSKQLFTHSFNMGKKPIFIEGAKIKGDHIKGIDKLIKTATKQIYGEGTNDQYVQLDKKDRVLIIDDWHKCILNAKFKSLFFEEAAKWFGKIIIMADEISNMRELLLILSNHEQHKVRQFEIQEFGHVKRAELIEKWILLGQESTIDESKLIVIKDQLERSVDSVIGQNYVPTFPLYLLIILQAFESSTPHNLDRSTNGYYYELLIKQALTKIQVTNEETDAMYNYLTELAYNFYKNEKQVITEEEWYKFHKLYTEEYALQFSSQFEFTKYKTKICNALILQRSGEGYVFAYSYIYYYFVGQYLARHIGEEEVRNTISKMCFNLHLSDYAHILMFLTHLSKDNFIISQVINVTKSLFEDVPILKLESDIDVFNNLLDEIPQLVIENIDVNENRKKVHEQKDEYERELKVQKTELSSNEVEVGSEIQTISEFNKSLKMLEIVGQILKNYYGSIKAQEKIELCIEAYAVALRTNNAFLERFKEDKDYIVKFLCSLAEEKGYYDREKVESEAKKFLFMLAQAITYSSINKVSTAVGSRNLDEIFKRVYDEMRSTSVNLINVGIKLEHYHQYPYHEIAQLYNALSGNKMAQDILRRMVVKYLYMFKTTFKDQQRICDSVGIQYTPQKMLQVISPNKRFRD</sequence>
<dbReference type="AlphaFoldDB" id="A0A1C4FJV1"/>
<dbReference type="InterPro" id="IPR057123">
    <property type="entry name" value="STAND_NTPase4_dom"/>
</dbReference>
<keyword evidence="1" id="KW-0175">Coiled coil</keyword>
<evidence type="ECO:0000256" key="1">
    <source>
        <dbReference type="SAM" id="Coils"/>
    </source>
</evidence>
<feature type="domain" description="STAND NTPase 4 small alpha/beta" evidence="3">
    <location>
        <begin position="647"/>
        <end position="706"/>
    </location>
</feature>
<dbReference type="InterPro" id="IPR027417">
    <property type="entry name" value="P-loop_NTPase"/>
</dbReference>